<dbReference type="EMBL" id="CP002343">
    <property type="protein sequence ID" value="ADU49368.1"/>
    <property type="molecule type" value="Genomic_DNA"/>
</dbReference>
<evidence type="ECO:0000313" key="3">
    <source>
        <dbReference type="Proteomes" id="UP000008914"/>
    </source>
</evidence>
<dbReference type="Pfam" id="PF04480">
    <property type="entry name" value="DUF559"/>
    <property type="match status" value="1"/>
</dbReference>
<feature type="domain" description="DUF559" evidence="1">
    <location>
        <begin position="235"/>
        <end position="299"/>
    </location>
</feature>
<dbReference type="RefSeq" id="WP_013493680.1">
    <property type="nucleotide sequence ID" value="NC_014830.1"/>
</dbReference>
<accession>E6SAC0</accession>
<dbReference type="InterPro" id="IPR007569">
    <property type="entry name" value="DUF559"/>
</dbReference>
<dbReference type="Gene3D" id="3.40.960.10">
    <property type="entry name" value="VSR Endonuclease"/>
    <property type="match status" value="1"/>
</dbReference>
<dbReference type="SUPFAM" id="SSF52980">
    <property type="entry name" value="Restriction endonuclease-like"/>
    <property type="match status" value="1"/>
</dbReference>
<dbReference type="KEGG" id="ica:Intca_2869"/>
<evidence type="ECO:0000313" key="2">
    <source>
        <dbReference type="EMBL" id="ADU49368.1"/>
    </source>
</evidence>
<sequence>MQHPLASPTRATPRRGLTATDVVSAVQALGGTCSWRELRRAVPWRLIGPAVTSGLVVRSSHGVYTLPTTDEARVVAARMTGAVSHRSAALHWGWKVKASPDLPDVTVPTGRKVRPSVAGLSTVHRRDCADAELEDGWVTSRERTIIDCCRDLPFDEALSVFDSALRGGLRRSSVTAAAGSLGPRHRAKVMAVARAASGRADNPFESVLRAIALGVPDTTWEPQHRIRYDDFSAKVDVACEKLQIVLEADSFEFHGRRAALNRDCERYDELVARGWLVLRFSWEQVMFRPEWVAGVITRAVHLRRRPSADDAALQGRMTHLPAVEAVA</sequence>
<dbReference type="InterPro" id="IPR011335">
    <property type="entry name" value="Restrct_endonuc-II-like"/>
</dbReference>
<dbReference type="eggNOG" id="COG2852">
    <property type="taxonomic scope" value="Bacteria"/>
</dbReference>
<dbReference type="AlphaFoldDB" id="E6SAC0"/>
<dbReference type="HOGENOM" id="CLU_052626_3_3_11"/>
<evidence type="ECO:0000259" key="1">
    <source>
        <dbReference type="Pfam" id="PF04480"/>
    </source>
</evidence>
<organism evidence="2 3">
    <name type="scientific">Intrasporangium calvum (strain ATCC 23552 / DSM 43043 / JCM 3097 / NBRC 12989 / NCIMB 10167 / NRRL B-3866 / 7 KIP)</name>
    <dbReference type="NCBI Taxonomy" id="710696"/>
    <lineage>
        <taxon>Bacteria</taxon>
        <taxon>Bacillati</taxon>
        <taxon>Actinomycetota</taxon>
        <taxon>Actinomycetes</taxon>
        <taxon>Micrococcales</taxon>
        <taxon>Intrasporangiaceae</taxon>
        <taxon>Intrasporangium</taxon>
    </lineage>
</organism>
<reference evidence="2 3" key="1">
    <citation type="journal article" date="2010" name="Stand. Genomic Sci.">
        <title>Complete genome sequence of Intrasporangium calvum type strain (7 KIP).</title>
        <authorList>
            <person name="Del Rio T.G."/>
            <person name="Chertkov O."/>
            <person name="Yasawong M."/>
            <person name="Lucas S."/>
            <person name="Deshpande S."/>
            <person name="Cheng J.F."/>
            <person name="Detter C."/>
            <person name="Tapia R."/>
            <person name="Han C."/>
            <person name="Goodwin L."/>
            <person name="Pitluck S."/>
            <person name="Liolios K."/>
            <person name="Ivanova N."/>
            <person name="Mavromatis K."/>
            <person name="Pati A."/>
            <person name="Chen A."/>
            <person name="Palaniappan K."/>
            <person name="Land M."/>
            <person name="Hauser L."/>
            <person name="Chang Y.J."/>
            <person name="Jeffries C.D."/>
            <person name="Rohde M."/>
            <person name="Pukall R."/>
            <person name="Sikorski J."/>
            <person name="Goker M."/>
            <person name="Woyke T."/>
            <person name="Bristow J."/>
            <person name="Eisen J.A."/>
            <person name="Markowitz V."/>
            <person name="Hugenholtz P."/>
            <person name="Kyrpides N.C."/>
            <person name="Klenk H.P."/>
            <person name="Lapidus A."/>
        </authorList>
    </citation>
    <scope>NUCLEOTIDE SEQUENCE [LARGE SCALE GENOMIC DNA]</scope>
    <source>
        <strain evidence="3">ATCC 23552 / DSM 43043 / JCM 3097 / NBRC 12989 / 7 KIP</strain>
    </source>
</reference>
<proteinExistence type="predicted"/>
<dbReference type="Proteomes" id="UP000008914">
    <property type="component" value="Chromosome"/>
</dbReference>
<gene>
    <name evidence="2" type="ordered locus">Intca_2869</name>
</gene>
<keyword evidence="3" id="KW-1185">Reference proteome</keyword>
<dbReference type="STRING" id="710696.Intca_2869"/>
<name>E6SAC0_INTC7</name>
<protein>
    <recommendedName>
        <fullName evidence="1">DUF559 domain-containing protein</fullName>
    </recommendedName>
</protein>